<keyword evidence="2" id="KW-1185">Reference proteome</keyword>
<accession>A0AA39KX76</accession>
<protein>
    <submittedName>
        <fullName evidence="1">Uncharacterized protein</fullName>
    </submittedName>
</protein>
<proteinExistence type="predicted"/>
<dbReference type="Proteomes" id="UP001168990">
    <property type="component" value="Unassembled WGS sequence"/>
</dbReference>
<evidence type="ECO:0000313" key="2">
    <source>
        <dbReference type="Proteomes" id="UP001168990"/>
    </source>
</evidence>
<dbReference type="EMBL" id="JAQQBS010000001">
    <property type="protein sequence ID" value="KAK0176997.1"/>
    <property type="molecule type" value="Genomic_DNA"/>
</dbReference>
<gene>
    <name evidence="1" type="ORF">PV328_001092</name>
</gene>
<organism evidence="1 2">
    <name type="scientific">Microctonus aethiopoides</name>
    <dbReference type="NCBI Taxonomy" id="144406"/>
    <lineage>
        <taxon>Eukaryota</taxon>
        <taxon>Metazoa</taxon>
        <taxon>Ecdysozoa</taxon>
        <taxon>Arthropoda</taxon>
        <taxon>Hexapoda</taxon>
        <taxon>Insecta</taxon>
        <taxon>Pterygota</taxon>
        <taxon>Neoptera</taxon>
        <taxon>Endopterygota</taxon>
        <taxon>Hymenoptera</taxon>
        <taxon>Apocrita</taxon>
        <taxon>Ichneumonoidea</taxon>
        <taxon>Braconidae</taxon>
        <taxon>Euphorinae</taxon>
        <taxon>Microctonus</taxon>
    </lineage>
</organism>
<reference evidence="1" key="2">
    <citation type="submission" date="2023-03" db="EMBL/GenBank/DDBJ databases">
        <authorList>
            <person name="Inwood S.N."/>
            <person name="Skelly J.G."/>
            <person name="Guhlin J."/>
            <person name="Harrop T.W.R."/>
            <person name="Goldson S.G."/>
            <person name="Dearden P.K."/>
        </authorList>
    </citation>
    <scope>NUCLEOTIDE SEQUENCE</scope>
    <source>
        <strain evidence="1">Irish</strain>
        <tissue evidence="1">Whole body</tissue>
    </source>
</reference>
<evidence type="ECO:0000313" key="1">
    <source>
        <dbReference type="EMBL" id="KAK0176997.1"/>
    </source>
</evidence>
<reference evidence="1" key="1">
    <citation type="journal article" date="2023" name="bioRxiv">
        <title>Scaffold-level genome assemblies of two parasitoid biocontrol wasps reveal the parthenogenesis mechanism and an associated novel virus.</title>
        <authorList>
            <person name="Inwood S."/>
            <person name="Skelly J."/>
            <person name="Guhlin J."/>
            <person name="Harrop T."/>
            <person name="Goldson S."/>
            <person name="Dearden P."/>
        </authorList>
    </citation>
    <scope>NUCLEOTIDE SEQUENCE</scope>
    <source>
        <strain evidence="1">Irish</strain>
        <tissue evidence="1">Whole body</tissue>
    </source>
</reference>
<sequence length="163" mass="18991">MVSLPFMPIFSLLGIYARVNVYFDRTIIRNEQEDSYRRLLSTSSTSPEQQSSTETSIQYPEYYHVEFYKNQSSFGGATETHLVHSTKGYWGNCFDVLHIVKYSGLTMVTTSGSTEWNFVECTKGYRGCANVKNTITPVVGEMGIRYRRRWFLWAWPEVEKYQN</sequence>
<comment type="caution">
    <text evidence="1">The sequence shown here is derived from an EMBL/GenBank/DDBJ whole genome shotgun (WGS) entry which is preliminary data.</text>
</comment>
<dbReference type="AlphaFoldDB" id="A0AA39KX76"/>
<name>A0AA39KX76_9HYME</name>